<evidence type="ECO:0000313" key="3">
    <source>
        <dbReference type="Proteomes" id="UP000249061"/>
    </source>
</evidence>
<dbReference type="InterPro" id="IPR008947">
    <property type="entry name" value="PLipase_C/P1_nuclease_dom_sf"/>
</dbReference>
<organism evidence="2 3">
    <name type="scientific">Archangium gephyra</name>
    <dbReference type="NCBI Taxonomy" id="48"/>
    <lineage>
        <taxon>Bacteria</taxon>
        <taxon>Pseudomonadati</taxon>
        <taxon>Myxococcota</taxon>
        <taxon>Myxococcia</taxon>
        <taxon>Myxococcales</taxon>
        <taxon>Cystobacterineae</taxon>
        <taxon>Archangiaceae</taxon>
        <taxon>Archangium</taxon>
    </lineage>
</organism>
<dbReference type="GO" id="GO:0016788">
    <property type="term" value="F:hydrolase activity, acting on ester bonds"/>
    <property type="evidence" value="ECO:0007669"/>
    <property type="project" value="InterPro"/>
</dbReference>
<comment type="caution">
    <text evidence="2">The sequence shown here is derived from an EMBL/GenBank/DDBJ whole genome shotgun (WGS) entry which is preliminary data.</text>
</comment>
<feature type="region of interest" description="Disordered" evidence="1">
    <location>
        <begin position="325"/>
        <end position="361"/>
    </location>
</feature>
<accession>A0A2W5TSE0</accession>
<evidence type="ECO:0000256" key="1">
    <source>
        <dbReference type="SAM" id="MobiDB-lite"/>
    </source>
</evidence>
<protein>
    <recommendedName>
        <fullName evidence="4">MYXO-CTERM domain-containing protein</fullName>
    </recommendedName>
</protein>
<evidence type="ECO:0000313" key="2">
    <source>
        <dbReference type="EMBL" id="PZR18649.1"/>
    </source>
</evidence>
<dbReference type="SUPFAM" id="SSF48537">
    <property type="entry name" value="Phospholipase C/P1 nuclease"/>
    <property type="match status" value="1"/>
</dbReference>
<gene>
    <name evidence="2" type="ORF">DI536_01855</name>
</gene>
<dbReference type="Proteomes" id="UP000249061">
    <property type="component" value="Unassembled WGS sequence"/>
</dbReference>
<feature type="compositionally biased region" description="Gly residues" evidence="1">
    <location>
        <begin position="331"/>
        <end position="348"/>
    </location>
</feature>
<dbReference type="AlphaFoldDB" id="A0A2W5TSE0"/>
<proteinExistence type="predicted"/>
<dbReference type="EMBL" id="QFQP01000001">
    <property type="protein sequence ID" value="PZR18649.1"/>
    <property type="molecule type" value="Genomic_DNA"/>
</dbReference>
<dbReference type="InterPro" id="IPR017756">
    <property type="entry name" value="TM_Gly-Cys-Arg_CS"/>
</dbReference>
<dbReference type="Gene3D" id="1.10.575.10">
    <property type="entry name" value="P1 Nuclease"/>
    <property type="match status" value="1"/>
</dbReference>
<dbReference type="NCBIfam" id="TIGR03382">
    <property type="entry name" value="GC_trans_RRR"/>
    <property type="match status" value="1"/>
</dbReference>
<name>A0A2W5TSE0_9BACT</name>
<sequence>MTMLRALLVVLTVVPSFAQAWGFLGHRRLASKMQDAMPANHCLRAWYTSKQTFDLQDSACDPDRWRSTDSMEAPRHYLNIDYFSPVAGYPRDYQQAIAQLGPTYARTNGTVPWRVQDKYVELVAAFRSGNETQILETSFVLSHYVFDSFSILHDTKNFDPDGLHERWESDMFDNSTRMNAITNAAVGYYGTAGIADPRNHVFDIVIVGNGLAPTLIAADEAGAAGVVELYNRTRDMTARRWGDGITVMSSMLWTAWNEAGRPNLSNFGSSCSRAGPTAQVVIVGYPPVGGLTPVALPDGGVVDAGVESDGGVAPDAGVEVDAGVTADGGAPTDGGPVGGGAGGSGGFHNPGNPFGPLGGGGGTDDGGGCSCTDVPGTSVVAVLAALAMLRARRRRS</sequence>
<evidence type="ECO:0008006" key="4">
    <source>
        <dbReference type="Google" id="ProtNLM"/>
    </source>
</evidence>
<reference evidence="2 3" key="1">
    <citation type="submission" date="2017-08" db="EMBL/GenBank/DDBJ databases">
        <title>Infants hospitalized years apart are colonized by the same room-sourced microbial strains.</title>
        <authorList>
            <person name="Brooks B."/>
            <person name="Olm M.R."/>
            <person name="Firek B.A."/>
            <person name="Baker R."/>
            <person name="Thomas B.C."/>
            <person name="Morowitz M.J."/>
            <person name="Banfield J.F."/>
        </authorList>
    </citation>
    <scope>NUCLEOTIDE SEQUENCE [LARGE SCALE GENOMIC DNA]</scope>
    <source>
        <strain evidence="2">S2_003_000_R2_14</strain>
    </source>
</reference>